<dbReference type="RefSeq" id="WP_348640891.1">
    <property type="nucleotide sequence ID" value="NZ_JACCCW010000002.1"/>
</dbReference>
<dbReference type="Proteomes" id="UP000589520">
    <property type="component" value="Unassembled WGS sequence"/>
</dbReference>
<reference evidence="6 7" key="1">
    <citation type="submission" date="2020-07" db="EMBL/GenBank/DDBJ databases">
        <title>Genomic Encyclopedia of Type Strains, Phase IV (KMG-V): Genome sequencing to study the core and pangenomes of soil and plant-associated prokaryotes.</title>
        <authorList>
            <person name="Whitman W."/>
        </authorList>
    </citation>
    <scope>NUCLEOTIDE SEQUENCE [LARGE SCALE GENOMIC DNA]</scope>
    <source>
        <strain evidence="6 7">X4EP2</strain>
    </source>
</reference>
<dbReference type="InterPro" id="IPR036388">
    <property type="entry name" value="WH-like_DNA-bd_sf"/>
</dbReference>
<dbReference type="SUPFAM" id="SSF55781">
    <property type="entry name" value="GAF domain-like"/>
    <property type="match status" value="1"/>
</dbReference>
<dbReference type="SMART" id="SM01012">
    <property type="entry name" value="ANTAR"/>
    <property type="match status" value="1"/>
</dbReference>
<keyword evidence="7" id="KW-1185">Reference proteome</keyword>
<gene>
    <name evidence="6" type="ORF">HDF17_003108</name>
</gene>
<dbReference type="EMBL" id="JACCCW010000002">
    <property type="protein sequence ID" value="NYF80788.1"/>
    <property type="molecule type" value="Genomic_DNA"/>
</dbReference>
<evidence type="ECO:0000256" key="4">
    <source>
        <dbReference type="ARBA" id="ARBA00023163"/>
    </source>
</evidence>
<dbReference type="InterPro" id="IPR005561">
    <property type="entry name" value="ANTAR"/>
</dbReference>
<organism evidence="6 7">
    <name type="scientific">Granulicella arctica</name>
    <dbReference type="NCBI Taxonomy" id="940613"/>
    <lineage>
        <taxon>Bacteria</taxon>
        <taxon>Pseudomonadati</taxon>
        <taxon>Acidobacteriota</taxon>
        <taxon>Terriglobia</taxon>
        <taxon>Terriglobales</taxon>
        <taxon>Acidobacteriaceae</taxon>
        <taxon>Granulicella</taxon>
    </lineage>
</organism>
<evidence type="ECO:0000313" key="6">
    <source>
        <dbReference type="EMBL" id="NYF80788.1"/>
    </source>
</evidence>
<sequence>MTTQTSKDMDFLHAIGSRLATVDELHDVLRQIVDFVSSVLRCDSCFVYILQGKRLVLCASKNPHADIVDELGIELGEGLTGWVAEHLEPVAIPSKALHDPRFKLFQSLPEDRFEAFLSVPILCRGKLVGVINVQHKQPYNYSTEEVRLISTIGFLVGAEIERARLDTENTKLAAQLQLNNILDRATKILQKDLNVNEQYAYRMIQQESRDRRTPMKEIAAAVVLSDDLRRKRA</sequence>
<dbReference type="Pfam" id="PF01590">
    <property type="entry name" value="GAF"/>
    <property type="match status" value="1"/>
</dbReference>
<comment type="caution">
    <text evidence="6">The sequence shown here is derived from an EMBL/GenBank/DDBJ whole genome shotgun (WGS) entry which is preliminary data.</text>
</comment>
<proteinExistence type="predicted"/>
<keyword evidence="1" id="KW-0808">Transferase</keyword>
<name>A0A7Y9TUC0_9BACT</name>
<dbReference type="AlphaFoldDB" id="A0A7Y9TUC0"/>
<accession>A0A7Y9TUC0</accession>
<evidence type="ECO:0000256" key="3">
    <source>
        <dbReference type="ARBA" id="ARBA00023015"/>
    </source>
</evidence>
<dbReference type="PROSITE" id="PS50921">
    <property type="entry name" value="ANTAR"/>
    <property type="match status" value="1"/>
</dbReference>
<dbReference type="InterPro" id="IPR011006">
    <property type="entry name" value="CheY-like_superfamily"/>
</dbReference>
<keyword evidence="3" id="KW-0805">Transcription regulation</keyword>
<keyword evidence="4" id="KW-0804">Transcription</keyword>
<dbReference type="GO" id="GO:0003723">
    <property type="term" value="F:RNA binding"/>
    <property type="evidence" value="ECO:0007669"/>
    <property type="project" value="InterPro"/>
</dbReference>
<evidence type="ECO:0000313" key="7">
    <source>
        <dbReference type="Proteomes" id="UP000589520"/>
    </source>
</evidence>
<dbReference type="Pfam" id="PF03861">
    <property type="entry name" value="ANTAR"/>
    <property type="match status" value="1"/>
</dbReference>
<dbReference type="SUPFAM" id="SSF52172">
    <property type="entry name" value="CheY-like"/>
    <property type="match status" value="1"/>
</dbReference>
<keyword evidence="2" id="KW-0418">Kinase</keyword>
<dbReference type="Gene3D" id="1.10.10.10">
    <property type="entry name" value="Winged helix-like DNA-binding domain superfamily/Winged helix DNA-binding domain"/>
    <property type="match status" value="1"/>
</dbReference>
<dbReference type="InterPro" id="IPR029016">
    <property type="entry name" value="GAF-like_dom_sf"/>
</dbReference>
<dbReference type="InterPro" id="IPR003018">
    <property type="entry name" value="GAF"/>
</dbReference>
<evidence type="ECO:0000259" key="5">
    <source>
        <dbReference type="PROSITE" id="PS50921"/>
    </source>
</evidence>
<dbReference type="Gene3D" id="3.30.450.40">
    <property type="match status" value="1"/>
</dbReference>
<protein>
    <submittedName>
        <fullName evidence="6">Signal transduction protein with GAF and PtsI domain</fullName>
    </submittedName>
</protein>
<evidence type="ECO:0000256" key="2">
    <source>
        <dbReference type="ARBA" id="ARBA00022777"/>
    </source>
</evidence>
<dbReference type="SMART" id="SM00065">
    <property type="entry name" value="GAF"/>
    <property type="match status" value="1"/>
</dbReference>
<evidence type="ECO:0000256" key="1">
    <source>
        <dbReference type="ARBA" id="ARBA00022679"/>
    </source>
</evidence>
<dbReference type="GO" id="GO:0016301">
    <property type="term" value="F:kinase activity"/>
    <property type="evidence" value="ECO:0007669"/>
    <property type="project" value="UniProtKB-KW"/>
</dbReference>
<feature type="domain" description="ANTAR" evidence="5">
    <location>
        <begin position="162"/>
        <end position="223"/>
    </location>
</feature>